<keyword evidence="3" id="KW-1003">Cell membrane</keyword>
<feature type="transmembrane region" description="Helical" evidence="7">
    <location>
        <begin position="399"/>
        <end position="417"/>
    </location>
</feature>
<dbReference type="GO" id="GO:0005886">
    <property type="term" value="C:plasma membrane"/>
    <property type="evidence" value="ECO:0007669"/>
    <property type="project" value="UniProtKB-SubCell"/>
</dbReference>
<feature type="transmembrane region" description="Helical" evidence="7">
    <location>
        <begin position="264"/>
        <end position="286"/>
    </location>
</feature>
<accession>A0AA42BUS4</accession>
<feature type="transmembrane region" description="Helical" evidence="7">
    <location>
        <begin position="366"/>
        <end position="387"/>
    </location>
</feature>
<evidence type="ECO:0000256" key="4">
    <source>
        <dbReference type="ARBA" id="ARBA00022692"/>
    </source>
</evidence>
<dbReference type="EMBL" id="JANLCK010000015">
    <property type="protein sequence ID" value="MCS5727865.1"/>
    <property type="molecule type" value="Genomic_DNA"/>
</dbReference>
<evidence type="ECO:0000256" key="3">
    <source>
        <dbReference type="ARBA" id="ARBA00022475"/>
    </source>
</evidence>
<keyword evidence="4 7" id="KW-0812">Transmembrane</keyword>
<dbReference type="Proteomes" id="UP001165587">
    <property type="component" value="Unassembled WGS sequence"/>
</dbReference>
<feature type="transmembrane region" description="Helical" evidence="7">
    <location>
        <begin position="92"/>
        <end position="112"/>
    </location>
</feature>
<dbReference type="GO" id="GO:0015109">
    <property type="term" value="F:chromate transmembrane transporter activity"/>
    <property type="evidence" value="ECO:0007669"/>
    <property type="project" value="InterPro"/>
</dbReference>
<protein>
    <submittedName>
        <fullName evidence="8">Chromate transporter</fullName>
    </submittedName>
</protein>
<evidence type="ECO:0000313" key="8">
    <source>
        <dbReference type="EMBL" id="MCS5727865.1"/>
    </source>
</evidence>
<evidence type="ECO:0000256" key="6">
    <source>
        <dbReference type="ARBA" id="ARBA00023136"/>
    </source>
</evidence>
<dbReference type="PANTHER" id="PTHR33567">
    <property type="entry name" value="CHROMATE ION TRANSPORTER (EUROFUNG)"/>
    <property type="match status" value="1"/>
</dbReference>
<gene>
    <name evidence="8" type="ORF">N1028_18365</name>
</gene>
<sequence>MRRPTPAPAPPPGVEAGRGTVREVFAAFLLLGVTSFGGPIAHLGYFRAELVGRRRWVSDAEYSDLVALSQFLPGPASSQVGFGLGLHRAGPLGALAAFLAFTLPSAVLLLAFAAGAAVFGGVVGGGILAGLTIAAVAVVAQAVLGMRRSLAPDPVRASIAVVAAVVALLAAGPLGQLDAIVLGAVAGVLLCRAEPDVEPGRAPGAGVAAGASAGAGAGPAAGASAGAGAGPAAGASAGAGAGPAAPDTLSASEHGIIRFPVGRVAGGVCLGLFMVLLAGLPVLAQATGWGALQLFDTFYRAGALVFGGGHVVLPLLQAGVVDPGWVTAEQFVAGYGAAQAVPGPLFTFAAYLGALSTVGPGGAAGATIALAGIFAPGLLLLVGVMPFWNALRSRRWARALLRGTNAAVVGILAAALYDPVFVTAITGPAPAALALLCLALLLVWRVPAWAVVAVGALGGIALALVA</sequence>
<feature type="transmembrane region" description="Helical" evidence="7">
    <location>
        <begin position="118"/>
        <end position="143"/>
    </location>
</feature>
<feature type="transmembrane region" description="Helical" evidence="7">
    <location>
        <begin position="448"/>
        <end position="465"/>
    </location>
</feature>
<keyword evidence="9" id="KW-1185">Reference proteome</keyword>
<feature type="transmembrane region" description="Helical" evidence="7">
    <location>
        <begin position="298"/>
        <end position="320"/>
    </location>
</feature>
<organism evidence="8 9">
    <name type="scientific">Herbiconiux oxytropis</name>
    <dbReference type="NCBI Taxonomy" id="2970915"/>
    <lineage>
        <taxon>Bacteria</taxon>
        <taxon>Bacillati</taxon>
        <taxon>Actinomycetota</taxon>
        <taxon>Actinomycetes</taxon>
        <taxon>Micrococcales</taxon>
        <taxon>Microbacteriaceae</taxon>
        <taxon>Herbiconiux</taxon>
    </lineage>
</organism>
<comment type="similarity">
    <text evidence="2">Belongs to the chromate ion transporter (CHR) (TC 2.A.51) family.</text>
</comment>
<dbReference type="InterPro" id="IPR003370">
    <property type="entry name" value="Chromate_transpt"/>
</dbReference>
<name>A0AA42BUS4_9MICO</name>
<proteinExistence type="inferred from homology"/>
<dbReference type="PANTHER" id="PTHR33567:SF3">
    <property type="entry name" value="CHROMATE ION TRANSPORTER (EUROFUNG)"/>
    <property type="match status" value="1"/>
</dbReference>
<comment type="subcellular location">
    <subcellularLocation>
        <location evidence="1">Cell membrane</location>
        <topology evidence="1">Multi-pass membrane protein</topology>
    </subcellularLocation>
</comment>
<feature type="transmembrane region" description="Helical" evidence="7">
    <location>
        <begin position="24"/>
        <end position="46"/>
    </location>
</feature>
<dbReference type="Pfam" id="PF02417">
    <property type="entry name" value="Chromate_transp"/>
    <property type="match status" value="2"/>
</dbReference>
<evidence type="ECO:0000256" key="5">
    <source>
        <dbReference type="ARBA" id="ARBA00022989"/>
    </source>
</evidence>
<evidence type="ECO:0000313" key="9">
    <source>
        <dbReference type="Proteomes" id="UP001165587"/>
    </source>
</evidence>
<evidence type="ECO:0000256" key="2">
    <source>
        <dbReference type="ARBA" id="ARBA00005262"/>
    </source>
</evidence>
<dbReference type="InterPro" id="IPR014047">
    <property type="entry name" value="Chr_Tranpt_l_chain"/>
</dbReference>
<comment type="caution">
    <text evidence="8">The sequence shown here is derived from an EMBL/GenBank/DDBJ whole genome shotgun (WGS) entry which is preliminary data.</text>
</comment>
<feature type="transmembrane region" description="Helical" evidence="7">
    <location>
        <begin position="332"/>
        <end position="354"/>
    </location>
</feature>
<keyword evidence="5 7" id="KW-1133">Transmembrane helix</keyword>
<reference evidence="8" key="1">
    <citation type="submission" date="2022-08" db="EMBL/GenBank/DDBJ databases">
        <authorList>
            <person name="Deng Y."/>
            <person name="Han X.-F."/>
            <person name="Zhang Y.-Q."/>
        </authorList>
    </citation>
    <scope>NUCLEOTIDE SEQUENCE</scope>
    <source>
        <strain evidence="8">CPCC 203407</strain>
    </source>
</reference>
<keyword evidence="6 7" id="KW-0472">Membrane</keyword>
<evidence type="ECO:0000256" key="1">
    <source>
        <dbReference type="ARBA" id="ARBA00004651"/>
    </source>
</evidence>
<dbReference type="RefSeq" id="WP_259530926.1">
    <property type="nucleotide sequence ID" value="NZ_JANLCK010000015.1"/>
</dbReference>
<dbReference type="AlphaFoldDB" id="A0AA42BUS4"/>
<evidence type="ECO:0000256" key="7">
    <source>
        <dbReference type="SAM" id="Phobius"/>
    </source>
</evidence>
<dbReference type="PIRSF" id="PIRSF004810">
    <property type="entry name" value="ChrA"/>
    <property type="match status" value="1"/>
</dbReference>